<evidence type="ECO:0000313" key="5">
    <source>
        <dbReference type="EMBL" id="CAF4061771.1"/>
    </source>
</evidence>
<name>A0A814G8P7_9BILA</name>
<keyword evidence="6" id="KW-1185">Reference proteome</keyword>
<comment type="caution">
    <text evidence="2">The sequence shown here is derived from an EMBL/GenBank/DDBJ whole genome shotgun (WGS) entry which is preliminary data.</text>
</comment>
<feature type="coiled-coil region" evidence="1">
    <location>
        <begin position="229"/>
        <end position="256"/>
    </location>
</feature>
<protein>
    <submittedName>
        <fullName evidence="2">Uncharacterized protein</fullName>
    </submittedName>
</protein>
<feature type="non-terminal residue" evidence="2">
    <location>
        <position position="1"/>
    </location>
</feature>
<dbReference type="AlphaFoldDB" id="A0A814G8P7"/>
<dbReference type="OrthoDB" id="6250593at2759"/>
<dbReference type="Proteomes" id="UP000677228">
    <property type="component" value="Unassembled WGS sequence"/>
</dbReference>
<evidence type="ECO:0000256" key="1">
    <source>
        <dbReference type="SAM" id="Coils"/>
    </source>
</evidence>
<evidence type="ECO:0000313" key="4">
    <source>
        <dbReference type="EMBL" id="CAF3764698.1"/>
    </source>
</evidence>
<dbReference type="InterPro" id="IPR027267">
    <property type="entry name" value="AH/BAR_dom_sf"/>
</dbReference>
<organism evidence="2 6">
    <name type="scientific">Didymodactylos carnosus</name>
    <dbReference type="NCBI Taxonomy" id="1234261"/>
    <lineage>
        <taxon>Eukaryota</taxon>
        <taxon>Metazoa</taxon>
        <taxon>Spiralia</taxon>
        <taxon>Gnathifera</taxon>
        <taxon>Rotifera</taxon>
        <taxon>Eurotatoria</taxon>
        <taxon>Bdelloidea</taxon>
        <taxon>Philodinida</taxon>
        <taxon>Philodinidae</taxon>
        <taxon>Didymodactylos</taxon>
    </lineage>
</organism>
<dbReference type="Proteomes" id="UP000682733">
    <property type="component" value="Unassembled WGS sequence"/>
</dbReference>
<dbReference type="EMBL" id="CAJOBA010038494">
    <property type="protein sequence ID" value="CAF4061771.1"/>
    <property type="molecule type" value="Genomic_DNA"/>
</dbReference>
<dbReference type="SUPFAM" id="SSF103657">
    <property type="entry name" value="BAR/IMD domain-like"/>
    <property type="match status" value="1"/>
</dbReference>
<reference evidence="2" key="1">
    <citation type="submission" date="2021-02" db="EMBL/GenBank/DDBJ databases">
        <authorList>
            <person name="Nowell W R."/>
        </authorList>
    </citation>
    <scope>NUCLEOTIDE SEQUENCE</scope>
</reference>
<dbReference type="Gene3D" id="1.20.1270.60">
    <property type="entry name" value="Arfaptin homology (AH) domain/BAR domain"/>
    <property type="match status" value="1"/>
</dbReference>
<sequence length="258" mass="29665">CELGGVMYDLWESLLIETELESQSLKNLAYSMDKHISLPLNNLVLNKNLQLSNNIQQRQTFEAIMEKGHEIVDCIRQEYMKAFETYGLTPNFYTARNDYIIELVGFNTMLSKHHYNILPSVLMDMEESEIEVIEGICSSLKSLAQILQDQHEQRQHSLKSFVLTSSNSNANEEVENYICSMNENGDSIEMTKIDYDVFIPAIDSHDTGDDGLIMTPSSAIIQTNIISRKKEINDRLKEIKKEKNMLQIKTTNKNDEQQ</sequence>
<accession>A0A814G8P7</accession>
<dbReference type="EMBL" id="CAJNOQ010003050">
    <property type="protein sequence ID" value="CAF0992853.1"/>
    <property type="molecule type" value="Genomic_DNA"/>
</dbReference>
<proteinExistence type="predicted"/>
<gene>
    <name evidence="2" type="ORF">GPM918_LOCUS13344</name>
    <name evidence="3" type="ORF">OVA965_LOCUS26436</name>
    <name evidence="4" type="ORF">SRO942_LOCUS13344</name>
    <name evidence="5" type="ORF">TMI583_LOCUS27176</name>
</gene>
<keyword evidence="1" id="KW-0175">Coiled coil</keyword>
<evidence type="ECO:0000313" key="3">
    <source>
        <dbReference type="EMBL" id="CAF1254676.1"/>
    </source>
</evidence>
<evidence type="ECO:0000313" key="6">
    <source>
        <dbReference type="Proteomes" id="UP000663829"/>
    </source>
</evidence>
<evidence type="ECO:0000313" key="2">
    <source>
        <dbReference type="EMBL" id="CAF0992853.1"/>
    </source>
</evidence>
<dbReference type="EMBL" id="CAJNOK010016941">
    <property type="protein sequence ID" value="CAF1254676.1"/>
    <property type="molecule type" value="Genomic_DNA"/>
</dbReference>
<dbReference type="Proteomes" id="UP000663829">
    <property type="component" value="Unassembled WGS sequence"/>
</dbReference>
<dbReference type="Proteomes" id="UP000681722">
    <property type="component" value="Unassembled WGS sequence"/>
</dbReference>
<dbReference type="EMBL" id="CAJOBC010003050">
    <property type="protein sequence ID" value="CAF3764698.1"/>
    <property type="molecule type" value="Genomic_DNA"/>
</dbReference>